<proteinExistence type="predicted"/>
<evidence type="ECO:0000313" key="2">
    <source>
        <dbReference type="Proteomes" id="UP001432166"/>
    </source>
</evidence>
<keyword evidence="2" id="KW-1185">Reference proteome</keyword>
<sequence length="104" mass="11691">MPVEPRRAARIDLYSIPSHRDPDPFLIALSSVKSKEKANQAVSDLRTALSDSTCHAGFDSTLSGESFNIRRVLTNKTDKGGVDFSIEAKNDMKVRYVWRKGRYC</sequence>
<protein>
    <submittedName>
        <fullName evidence="1">Uncharacterized protein</fullName>
    </submittedName>
</protein>
<name>A0ABZ1JKU2_9ACTN</name>
<dbReference type="EMBL" id="CP108133">
    <property type="protein sequence ID" value="WTP51196.1"/>
    <property type="molecule type" value="Genomic_DNA"/>
</dbReference>
<gene>
    <name evidence="1" type="ORF">OG288_24535</name>
</gene>
<accession>A0ABZ1JKU2</accession>
<dbReference type="RefSeq" id="WP_265647960.1">
    <property type="nucleotide sequence ID" value="NZ_CP108133.1"/>
</dbReference>
<reference evidence="1" key="1">
    <citation type="submission" date="2022-10" db="EMBL/GenBank/DDBJ databases">
        <title>The complete genomes of actinobacterial strains from the NBC collection.</title>
        <authorList>
            <person name="Joergensen T.S."/>
            <person name="Alvarez Arevalo M."/>
            <person name="Sterndorff E.B."/>
            <person name="Faurdal D."/>
            <person name="Vuksanovic O."/>
            <person name="Mourched A.-S."/>
            <person name="Charusanti P."/>
            <person name="Shaw S."/>
            <person name="Blin K."/>
            <person name="Weber T."/>
        </authorList>
    </citation>
    <scope>NUCLEOTIDE SEQUENCE</scope>
    <source>
        <strain evidence="1">NBC_00189</strain>
    </source>
</reference>
<organism evidence="1 2">
    <name type="scientific">Streptomyces tauricus</name>
    <dbReference type="NCBI Taxonomy" id="68274"/>
    <lineage>
        <taxon>Bacteria</taxon>
        <taxon>Bacillati</taxon>
        <taxon>Actinomycetota</taxon>
        <taxon>Actinomycetes</taxon>
        <taxon>Kitasatosporales</taxon>
        <taxon>Streptomycetaceae</taxon>
        <taxon>Streptomyces</taxon>
        <taxon>Streptomyces aurantiacus group</taxon>
    </lineage>
</organism>
<evidence type="ECO:0000313" key="1">
    <source>
        <dbReference type="EMBL" id="WTP51196.1"/>
    </source>
</evidence>
<dbReference type="Proteomes" id="UP001432166">
    <property type="component" value="Chromosome"/>
</dbReference>